<dbReference type="OMA" id="KEDWEYL"/>
<gene>
    <name evidence="2" type="ORF">C5167_042632</name>
</gene>
<dbReference type="AlphaFoldDB" id="A0A4Y7L3D0"/>
<evidence type="ECO:0000313" key="3">
    <source>
        <dbReference type="Proteomes" id="UP000316621"/>
    </source>
</evidence>
<feature type="coiled-coil region" evidence="1">
    <location>
        <begin position="277"/>
        <end position="311"/>
    </location>
</feature>
<dbReference type="Gramene" id="RZC80054">
    <property type="protein sequence ID" value="RZC80054"/>
    <property type="gene ID" value="C5167_042632"/>
</dbReference>
<evidence type="ECO:0000256" key="1">
    <source>
        <dbReference type="SAM" id="Coils"/>
    </source>
</evidence>
<keyword evidence="3" id="KW-1185">Reference proteome</keyword>
<keyword evidence="1" id="KW-0175">Coiled coil</keyword>
<evidence type="ECO:0008006" key="4">
    <source>
        <dbReference type="Google" id="ProtNLM"/>
    </source>
</evidence>
<proteinExistence type="predicted"/>
<dbReference type="PANTHER" id="PTHR33499:SF11">
    <property type="entry name" value="NO APICAL MERISTEM-ASSOCIATED C-TERMINAL DOMAIN-CONTAINING PROTEIN"/>
    <property type="match status" value="1"/>
</dbReference>
<reference evidence="2 3" key="1">
    <citation type="journal article" date="2018" name="Science">
        <title>The opium poppy genome and morphinan production.</title>
        <authorList>
            <person name="Guo L."/>
            <person name="Winzer T."/>
            <person name="Yang X."/>
            <person name="Li Y."/>
            <person name="Ning Z."/>
            <person name="He Z."/>
            <person name="Teodor R."/>
            <person name="Lu Y."/>
            <person name="Bowser T.A."/>
            <person name="Graham I.A."/>
            <person name="Ye K."/>
        </authorList>
    </citation>
    <scope>NUCLEOTIDE SEQUENCE [LARGE SCALE GENOMIC DNA]</scope>
    <source>
        <strain evidence="3">cv. HN1</strain>
        <tissue evidence="2">Leaves</tissue>
    </source>
</reference>
<dbReference type="EMBL" id="CM010724">
    <property type="protein sequence ID" value="RZC80054.1"/>
    <property type="molecule type" value="Genomic_DNA"/>
</dbReference>
<sequence length="334" mass="38726">MEQRLERLGAPNDAVSALGKRNVRGRSRGIDLDDWFTQHGKMSIKFSDIVGEPISTNRCKLSTKCGIIVRDFAPMQHTSWKKIPEQDRVVLIERAKEKFELDTTRPSIKKYLNDCMARRYSNYRTQMSAHFKKCKTIEEARSKSFENVSQENWLWLCNHFSSMKFKKRSAAGTNNRKQVEYNHCGGSRAFQVRLEKKKLLGVQAAKIQTFYDTHMHIKEDQRVWISETAHVQYDKMVEMHEQGIVAGGTPDENEIYDEVLQRKSKRHRNRGLSDEEIEELFALLATKDDKIKQCEDQVQQMKEDAASFRQNVLNKVLARNPSVAADLNPIQEDA</sequence>
<protein>
    <recommendedName>
        <fullName evidence="4">Transposase, Ptta/En/Spm, plant</fullName>
    </recommendedName>
</protein>
<dbReference type="Proteomes" id="UP000316621">
    <property type="component" value="Chromosome 10"/>
</dbReference>
<name>A0A4Y7L3D0_PAPSO</name>
<dbReference type="PANTHER" id="PTHR33499">
    <property type="entry name" value="OS12G0282400 PROTEIN-RELATED"/>
    <property type="match status" value="1"/>
</dbReference>
<evidence type="ECO:0000313" key="2">
    <source>
        <dbReference type="EMBL" id="RZC80054.1"/>
    </source>
</evidence>
<organism evidence="2 3">
    <name type="scientific">Papaver somniferum</name>
    <name type="common">Opium poppy</name>
    <dbReference type="NCBI Taxonomy" id="3469"/>
    <lineage>
        <taxon>Eukaryota</taxon>
        <taxon>Viridiplantae</taxon>
        <taxon>Streptophyta</taxon>
        <taxon>Embryophyta</taxon>
        <taxon>Tracheophyta</taxon>
        <taxon>Spermatophyta</taxon>
        <taxon>Magnoliopsida</taxon>
        <taxon>Ranunculales</taxon>
        <taxon>Papaveraceae</taxon>
        <taxon>Papaveroideae</taxon>
        <taxon>Papaver</taxon>
    </lineage>
</organism>
<dbReference type="Pfam" id="PF03004">
    <property type="entry name" value="Transposase_24"/>
    <property type="match status" value="1"/>
</dbReference>
<dbReference type="InterPro" id="IPR004252">
    <property type="entry name" value="Probable_transposase_24"/>
</dbReference>
<accession>A0A4Y7L3D0</accession>